<reference evidence="2" key="1">
    <citation type="submission" date="2006-05" db="EMBL/GenBank/DDBJ databases">
        <authorList>
            <person name="Town C.D."/>
            <person name="Ronning C.M."/>
            <person name="Cheung F."/>
            <person name="Haas B.J."/>
            <person name="Althoff R."/>
            <person name="Arbogast T."/>
            <person name="Hine E."/>
            <person name="Piffanelli P."/>
            <person name="Tallon L.J."/>
        </authorList>
    </citation>
    <scope>NUCLEOTIDE SEQUENCE</scope>
</reference>
<feature type="region of interest" description="Disordered" evidence="1">
    <location>
        <begin position="1"/>
        <end position="88"/>
    </location>
</feature>
<evidence type="ECO:0000256" key="1">
    <source>
        <dbReference type="SAM" id="MobiDB-lite"/>
    </source>
</evidence>
<name>Q1EP13_MUSAC</name>
<dbReference type="EMBL" id="AC186756">
    <property type="protein sequence ID" value="ABF70144.1"/>
    <property type="molecule type" value="Genomic_DNA"/>
</dbReference>
<organism evidence="2">
    <name type="scientific">Musa acuminata</name>
    <name type="common">Banana</name>
    <name type="synonym">Musa cavendishii</name>
    <dbReference type="NCBI Taxonomy" id="4641"/>
    <lineage>
        <taxon>Eukaryota</taxon>
        <taxon>Viridiplantae</taxon>
        <taxon>Streptophyta</taxon>
        <taxon>Embryophyta</taxon>
        <taxon>Tracheophyta</taxon>
        <taxon>Spermatophyta</taxon>
        <taxon>Magnoliopsida</taxon>
        <taxon>Liliopsida</taxon>
        <taxon>Zingiberales</taxon>
        <taxon>Musaceae</taxon>
        <taxon>Musa</taxon>
    </lineage>
</organism>
<accession>Q1EP13</accession>
<feature type="compositionally biased region" description="Polar residues" evidence="1">
    <location>
        <begin position="75"/>
        <end position="85"/>
    </location>
</feature>
<gene>
    <name evidence="2" type="ORF">MA4_112I10.6</name>
</gene>
<sequence>MITLGVREFDGSSDGRRRFCENRSEKSRSLPSEARRNLPSGSSPSPGVCRKSAGASPREVQPPRPGGGTAWAKPSSETGRCNLSSREVAPPELSLRARLGDATSLAEREVAPPELSLRARLGGATSLAERWHRLSSVFELCQAEVQPPQSGGGTASVRRWHRLSQAVAPPELGLRALAGGATTPDRRWHRLELSLRALQGGATASVSRCNRRIPEFRELTVLSSKFELGWSL</sequence>
<evidence type="ECO:0000313" key="2">
    <source>
        <dbReference type="EMBL" id="ABF70144.1"/>
    </source>
</evidence>
<proteinExistence type="predicted"/>
<protein>
    <submittedName>
        <fullName evidence="2">Uncharacterized protein</fullName>
    </submittedName>
</protein>
<dbReference type="AlphaFoldDB" id="Q1EP13"/>
<feature type="compositionally biased region" description="Basic and acidic residues" evidence="1">
    <location>
        <begin position="7"/>
        <end position="36"/>
    </location>
</feature>